<keyword evidence="1" id="KW-1133">Transmembrane helix</keyword>
<keyword evidence="1" id="KW-0472">Membrane</keyword>
<dbReference type="AlphaFoldDB" id="A0A1A8CW02"/>
<feature type="non-terminal residue" evidence="2">
    <location>
        <position position="1"/>
    </location>
</feature>
<protein>
    <submittedName>
        <fullName evidence="2">Uncharacterized protein</fullName>
    </submittedName>
</protein>
<accession>A0A1A8CW02</accession>
<name>A0A1A8CW02_NOTKA</name>
<dbReference type="EMBL" id="HADZ01019282">
    <property type="protein sequence ID" value="SBP83223.1"/>
    <property type="molecule type" value="Transcribed_RNA"/>
</dbReference>
<reference evidence="2" key="2">
    <citation type="submission" date="2016-06" db="EMBL/GenBank/DDBJ databases">
        <title>The genome of a short-lived fish provides insights into sex chromosome evolution and the genetic control of aging.</title>
        <authorList>
            <person name="Reichwald K."/>
            <person name="Felder M."/>
            <person name="Petzold A."/>
            <person name="Koch P."/>
            <person name="Groth M."/>
            <person name="Platzer M."/>
        </authorList>
    </citation>
    <scope>NUCLEOTIDE SEQUENCE</scope>
    <source>
        <tissue evidence="2">Brain</tissue>
    </source>
</reference>
<sequence>ESASAGDAAPHNWTIVVVAVMVTVIILGCICRRLKRKPPSQNNRPNEESEWIEPYSTFIHKENELYSNRLT</sequence>
<reference evidence="2" key="1">
    <citation type="submission" date="2016-05" db="EMBL/GenBank/DDBJ databases">
        <authorList>
            <person name="Lavstsen T."/>
            <person name="Jespersen J.S."/>
        </authorList>
    </citation>
    <scope>NUCLEOTIDE SEQUENCE</scope>
    <source>
        <tissue evidence="2">Brain</tissue>
    </source>
</reference>
<organism evidence="2">
    <name type="scientific">Nothobranchius kadleci</name>
    <name type="common">African annual killifish</name>
    <dbReference type="NCBI Taxonomy" id="1051664"/>
    <lineage>
        <taxon>Eukaryota</taxon>
        <taxon>Metazoa</taxon>
        <taxon>Chordata</taxon>
        <taxon>Craniata</taxon>
        <taxon>Vertebrata</taxon>
        <taxon>Euteleostomi</taxon>
        <taxon>Actinopterygii</taxon>
        <taxon>Neopterygii</taxon>
        <taxon>Teleostei</taxon>
        <taxon>Neoteleostei</taxon>
        <taxon>Acanthomorphata</taxon>
        <taxon>Ovalentaria</taxon>
        <taxon>Atherinomorphae</taxon>
        <taxon>Cyprinodontiformes</taxon>
        <taxon>Nothobranchiidae</taxon>
        <taxon>Nothobranchius</taxon>
    </lineage>
</organism>
<feature type="transmembrane region" description="Helical" evidence="1">
    <location>
        <begin position="12"/>
        <end position="31"/>
    </location>
</feature>
<evidence type="ECO:0000313" key="2">
    <source>
        <dbReference type="EMBL" id="SBP83223.1"/>
    </source>
</evidence>
<proteinExistence type="predicted"/>
<evidence type="ECO:0000256" key="1">
    <source>
        <dbReference type="SAM" id="Phobius"/>
    </source>
</evidence>
<gene>
    <name evidence="2" type="primary">OLA.8941</name>
</gene>
<keyword evidence="1" id="KW-0812">Transmembrane</keyword>